<dbReference type="GO" id="GO:0008757">
    <property type="term" value="F:S-adenosylmethionine-dependent methyltransferase activity"/>
    <property type="evidence" value="ECO:0007669"/>
    <property type="project" value="InterPro"/>
</dbReference>
<gene>
    <name evidence="2" type="ORF">SAMN05421543_104183</name>
</gene>
<feature type="domain" description="Methyltransferase type 11" evidence="1">
    <location>
        <begin position="57"/>
        <end position="153"/>
    </location>
</feature>
<dbReference type="Gene3D" id="3.40.50.150">
    <property type="entry name" value="Vaccinia Virus protein VP39"/>
    <property type="match status" value="1"/>
</dbReference>
<dbReference type="Pfam" id="PF08241">
    <property type="entry name" value="Methyltransf_11"/>
    <property type="match status" value="1"/>
</dbReference>
<dbReference type="PANTHER" id="PTHR43464:SF82">
    <property type="entry name" value="METHYLTRANSFERASE DOMAIN-CONTAINING PROTEIN"/>
    <property type="match status" value="1"/>
</dbReference>
<keyword evidence="2" id="KW-0489">Methyltransferase</keyword>
<dbReference type="OrthoDB" id="9774345at2"/>
<dbReference type="PANTHER" id="PTHR43464">
    <property type="entry name" value="METHYLTRANSFERASE"/>
    <property type="match status" value="1"/>
</dbReference>
<sequence length="270" mass="31032">MKSFDYLSVNKARWNELVGIHSKSDAYRLKEFLRGHSTLRPIELSELGDVQGKRMLHLQCHFGLDSLSWARAGVKVVGVDFSEKAIELARKLNDEVGLDAEFICCDILSLPEVLTDEFDIVFTSYGVLCWIEDLKEWAKVIACFLKPGGIFYIVEEHPIANVFEVGEDGSLEGRYNYFSDGGPIRCENDRTYTGDDQVVQNAVSYQWDHTLADIFDAILSAGLRVEHFHEFPYCMYDKYPGLMEKHNDYWWLKQDHQIPLLFSLRAIKSS</sequence>
<reference evidence="3" key="1">
    <citation type="submission" date="2016-10" db="EMBL/GenBank/DDBJ databases">
        <authorList>
            <person name="Varghese N."/>
        </authorList>
    </citation>
    <scope>NUCLEOTIDE SEQUENCE [LARGE SCALE GENOMIC DNA]</scope>
    <source>
        <strain evidence="3">DSM 17980</strain>
    </source>
</reference>
<dbReference type="SUPFAM" id="SSF53335">
    <property type="entry name" value="S-adenosyl-L-methionine-dependent methyltransferases"/>
    <property type="match status" value="1"/>
</dbReference>
<evidence type="ECO:0000259" key="1">
    <source>
        <dbReference type="Pfam" id="PF08241"/>
    </source>
</evidence>
<keyword evidence="3" id="KW-1185">Reference proteome</keyword>
<dbReference type="InterPro" id="IPR013216">
    <property type="entry name" value="Methyltransf_11"/>
</dbReference>
<protein>
    <submittedName>
        <fullName evidence="2">Methyltransferase domain-containing protein</fullName>
    </submittedName>
</protein>
<proteinExistence type="predicted"/>
<dbReference type="RefSeq" id="WP_074950393.1">
    <property type="nucleotide sequence ID" value="NZ_FPBV01000004.1"/>
</dbReference>
<dbReference type="STRING" id="392015.SAMN05421543_104183"/>
<keyword evidence="2" id="KW-0808">Transferase</keyword>
<dbReference type="CDD" id="cd02440">
    <property type="entry name" value="AdoMet_MTases"/>
    <property type="match status" value="1"/>
</dbReference>
<dbReference type="EMBL" id="FPBV01000004">
    <property type="protein sequence ID" value="SFU59809.1"/>
    <property type="molecule type" value="Genomic_DNA"/>
</dbReference>
<dbReference type="Proteomes" id="UP000183508">
    <property type="component" value="Unassembled WGS sequence"/>
</dbReference>
<dbReference type="InterPro" id="IPR029063">
    <property type="entry name" value="SAM-dependent_MTases_sf"/>
</dbReference>
<accession>A0A1I7HGZ2</accession>
<dbReference type="GO" id="GO:0032259">
    <property type="term" value="P:methylation"/>
    <property type="evidence" value="ECO:0007669"/>
    <property type="project" value="UniProtKB-KW"/>
</dbReference>
<dbReference type="AlphaFoldDB" id="A0A1I7HGZ2"/>
<organism evidence="2 3">
    <name type="scientific">Alicyclobacillus macrosporangiidus</name>
    <dbReference type="NCBI Taxonomy" id="392015"/>
    <lineage>
        <taxon>Bacteria</taxon>
        <taxon>Bacillati</taxon>
        <taxon>Bacillota</taxon>
        <taxon>Bacilli</taxon>
        <taxon>Bacillales</taxon>
        <taxon>Alicyclobacillaceae</taxon>
        <taxon>Alicyclobacillus</taxon>
    </lineage>
</organism>
<evidence type="ECO:0000313" key="3">
    <source>
        <dbReference type="Proteomes" id="UP000183508"/>
    </source>
</evidence>
<name>A0A1I7HGZ2_9BACL</name>
<evidence type="ECO:0000313" key="2">
    <source>
        <dbReference type="EMBL" id="SFU59809.1"/>
    </source>
</evidence>